<dbReference type="OrthoDB" id="3223244at2"/>
<comment type="caution">
    <text evidence="8">The sequence shown here is derived from an EMBL/GenBank/DDBJ whole genome shotgun (WGS) entry which is preliminary data.</text>
</comment>
<evidence type="ECO:0000256" key="2">
    <source>
        <dbReference type="ARBA" id="ARBA00022475"/>
    </source>
</evidence>
<dbReference type="InterPro" id="IPR003838">
    <property type="entry name" value="ABC3_permease_C"/>
</dbReference>
<evidence type="ECO:0000313" key="8">
    <source>
        <dbReference type="EMBL" id="KAB1649243.1"/>
    </source>
</evidence>
<protein>
    <submittedName>
        <fullName evidence="8">ABC transporter permease</fullName>
    </submittedName>
</protein>
<comment type="subcellular location">
    <subcellularLocation>
        <location evidence="1">Cell membrane</location>
        <topology evidence="1">Multi-pass membrane protein</topology>
    </subcellularLocation>
</comment>
<feature type="transmembrane region" description="Helical" evidence="6">
    <location>
        <begin position="233"/>
        <end position="252"/>
    </location>
</feature>
<reference evidence="8 9" key="1">
    <citation type="submission" date="2019-09" db="EMBL/GenBank/DDBJ databases">
        <title>Phylogeny of genus Pseudoclavibacter and closely related genus.</title>
        <authorList>
            <person name="Li Y."/>
        </authorList>
    </citation>
    <scope>NUCLEOTIDE SEQUENCE [LARGE SCALE GENOMIC DNA]</scope>
    <source>
        <strain evidence="8 9">EGI 60007</strain>
    </source>
</reference>
<feature type="domain" description="ABC3 transporter permease C-terminal" evidence="7">
    <location>
        <begin position="59"/>
        <end position="179"/>
    </location>
</feature>
<feature type="transmembrane region" description="Helical" evidence="6">
    <location>
        <begin position="146"/>
        <end position="169"/>
    </location>
</feature>
<feature type="domain" description="ABC3 transporter permease C-terminal" evidence="7">
    <location>
        <begin position="499"/>
        <end position="608"/>
    </location>
</feature>
<evidence type="ECO:0000256" key="3">
    <source>
        <dbReference type="ARBA" id="ARBA00022692"/>
    </source>
</evidence>
<organism evidence="8 9">
    <name type="scientific">Pseudoclavibacter endophyticus</name>
    <dbReference type="NCBI Taxonomy" id="1778590"/>
    <lineage>
        <taxon>Bacteria</taxon>
        <taxon>Bacillati</taxon>
        <taxon>Actinomycetota</taxon>
        <taxon>Actinomycetes</taxon>
        <taxon>Micrococcales</taxon>
        <taxon>Microbacteriaceae</taxon>
        <taxon>Pseudoclavibacter</taxon>
    </lineage>
</organism>
<dbReference type="Proteomes" id="UP000431744">
    <property type="component" value="Unassembled WGS sequence"/>
</dbReference>
<keyword evidence="9" id="KW-1185">Reference proteome</keyword>
<feature type="transmembrane region" description="Helical" evidence="6">
    <location>
        <begin position="57"/>
        <end position="80"/>
    </location>
</feature>
<keyword evidence="5 6" id="KW-0472">Membrane</keyword>
<feature type="transmembrane region" description="Helical" evidence="6">
    <location>
        <begin position="202"/>
        <end position="227"/>
    </location>
</feature>
<name>A0A6H9WJ23_9MICO</name>
<dbReference type="AlphaFoldDB" id="A0A6H9WJ23"/>
<evidence type="ECO:0000313" key="9">
    <source>
        <dbReference type="Proteomes" id="UP000431744"/>
    </source>
</evidence>
<evidence type="ECO:0000256" key="5">
    <source>
        <dbReference type="ARBA" id="ARBA00023136"/>
    </source>
</evidence>
<evidence type="ECO:0000256" key="4">
    <source>
        <dbReference type="ARBA" id="ARBA00022989"/>
    </source>
</evidence>
<dbReference type="EMBL" id="WBJY01000001">
    <property type="protein sequence ID" value="KAB1649243.1"/>
    <property type="molecule type" value="Genomic_DNA"/>
</dbReference>
<dbReference type="Pfam" id="PF02687">
    <property type="entry name" value="FtsX"/>
    <property type="match status" value="2"/>
</dbReference>
<keyword evidence="4 6" id="KW-1133">Transmembrane helix</keyword>
<feature type="transmembrane region" description="Helical" evidence="6">
    <location>
        <begin position="540"/>
        <end position="564"/>
    </location>
</feature>
<feature type="transmembrane region" description="Helical" evidence="6">
    <location>
        <begin position="15"/>
        <end position="37"/>
    </location>
</feature>
<feature type="transmembrane region" description="Helical" evidence="6">
    <location>
        <begin position="109"/>
        <end position="134"/>
    </location>
</feature>
<sequence length="624" mass="62476">MWTLIRRSARVNRSAVAGAAIALTAAIGMLTAAAFWLDAGLRDPALSATAGELVTVASSFIGVASLIAGLTVASTIATGLRERRPQFALLAAVGATSSRLRRMVVAETLSLFVVAAPVGALIGFALGAATVPLLQDAGLAPGGYGLPLTVVPVIGVVAVTIAVALISAWTASRRTFRVNAAEALRTSGVEPARVGAGRRATAVVVAALGVVAAGMPLVLPGMLGVAFGTMSTFLLMTAIALIGPIAVAWAAGRAQRLLPARSSSRLAVANIRGFSHRLTAVIVPFALVAALGAVQLSTNAIVAAAARDQLASGILTDLVGPADGDFAAIEGLDGVNAVTVLASQSMEVLADQDDDLPFEVWEPGTAGTLTTTGNIDAAVDPDVTAGSLGELAAAGTIAVSADALIGSTTGVGDTLTVRIGGVTQARTIVAIYAASLGFGDYLLVTADTAPGGGTMLVDTDDGRADAVRDHAAALGIPLQPPDVYAAGAPAGGESTTSSVLLFSLLLFALLGAINTLITLIRGRREELVLLIRIGATRPTLVRTVVTESLIATVLAVAAGTVAAIPAAVTAGFSLLSGWPDLPWIALTALPVALLVCALLTALITSILVVSGGAPRPASANLRVE</sequence>
<dbReference type="GO" id="GO:0005886">
    <property type="term" value="C:plasma membrane"/>
    <property type="evidence" value="ECO:0007669"/>
    <property type="project" value="UniProtKB-SubCell"/>
</dbReference>
<evidence type="ECO:0000256" key="1">
    <source>
        <dbReference type="ARBA" id="ARBA00004651"/>
    </source>
</evidence>
<keyword evidence="2" id="KW-1003">Cell membrane</keyword>
<dbReference type="PANTHER" id="PTHR30287:SF1">
    <property type="entry name" value="INNER MEMBRANE PROTEIN"/>
    <property type="match status" value="1"/>
</dbReference>
<gene>
    <name evidence="8" type="ORF">F8O04_02910</name>
</gene>
<evidence type="ECO:0000259" key="7">
    <source>
        <dbReference type="Pfam" id="PF02687"/>
    </source>
</evidence>
<accession>A0A6H9WJ23</accession>
<feature type="transmembrane region" description="Helical" evidence="6">
    <location>
        <begin position="499"/>
        <end position="520"/>
    </location>
</feature>
<keyword evidence="3 6" id="KW-0812">Transmembrane</keyword>
<dbReference type="RefSeq" id="WP_158027835.1">
    <property type="nucleotide sequence ID" value="NZ_BMHG01000001.1"/>
</dbReference>
<dbReference type="PANTHER" id="PTHR30287">
    <property type="entry name" value="MEMBRANE COMPONENT OF PREDICTED ABC SUPERFAMILY METABOLITE UPTAKE TRANSPORTER"/>
    <property type="match status" value="1"/>
</dbReference>
<dbReference type="InterPro" id="IPR038766">
    <property type="entry name" value="Membrane_comp_ABC_pdt"/>
</dbReference>
<feature type="transmembrane region" description="Helical" evidence="6">
    <location>
        <begin position="584"/>
        <end position="609"/>
    </location>
</feature>
<feature type="transmembrane region" description="Helical" evidence="6">
    <location>
        <begin position="273"/>
        <end position="294"/>
    </location>
</feature>
<evidence type="ECO:0000256" key="6">
    <source>
        <dbReference type="SAM" id="Phobius"/>
    </source>
</evidence>
<proteinExistence type="predicted"/>